<keyword evidence="8" id="KW-1185">Reference proteome</keyword>
<dbReference type="InterPro" id="IPR054593">
    <property type="entry name" value="Beta-mannosidase-like_N2"/>
</dbReference>
<comment type="similarity">
    <text evidence="1">Belongs to the glycosyl hydrolase 2 family.</text>
</comment>
<dbReference type="Pfam" id="PF00703">
    <property type="entry name" value="Glyco_hydro_2"/>
    <property type="match status" value="1"/>
</dbReference>
<dbReference type="InterPro" id="IPR013783">
    <property type="entry name" value="Ig-like_fold"/>
</dbReference>
<evidence type="ECO:0000256" key="2">
    <source>
        <dbReference type="ARBA" id="ARBA00022801"/>
    </source>
</evidence>
<evidence type="ECO:0000256" key="1">
    <source>
        <dbReference type="ARBA" id="ARBA00007401"/>
    </source>
</evidence>
<dbReference type="GO" id="GO:0004553">
    <property type="term" value="F:hydrolase activity, hydrolyzing O-glycosyl compounds"/>
    <property type="evidence" value="ECO:0007669"/>
    <property type="project" value="InterPro"/>
</dbReference>
<sequence>MRKIYYLNDDWKFSKIEQERPTILPEEWEDVTVPHTWNNIDGQDGGSDFHRGIGYYAKEIGYSSVDPGDRVYLEFEGVGNTAEVYVNDKKIIRHEGGFSTFRVDVTETLQKDRTNLIVVSADNSHQDNVYPQTADFTFYGGMYRDVKCIVVPETHFDLDFWGGKGLTVSSKIDGEHAWVSAETFITNPQETDQVVVTIYDESEQIVSESYLSANEKQTHSLFVQNAHLWQGIEDPYLYHVTASLVRNNDVVDEVSCLLGIREFHVDPQKGFFLNGKSMPLRGVSRHQDKCGIGNALTEADHWEDALIIKEIGANTVRLAHYQHNQAFYDACDILGFVVWAEIPFISAMNADPSAHVNARSQMQELIVQNYNHPSICFWGISNEITISGDSEQLIENLKDLNELTHSLDNTRLTTMAQVSMLPMESEHNQITDIVSYNHYFGWYFGEIEENDQWFDAFHTKYPERAIGISEYGCEANIRIHTDNPGRGDYSEEYQAIYHEHLAQMIEERPWLWATHNWNMFDFGADNRDEGGVLGRNNKGLVTLDRKIKKDSFYIYKAYWSNEPFVHIAGRRYAERPYDKMDVKVYSNQPSVTLSVNGKEFGTLEGKKVFVFKNVPLENEFIQISAQTDEWTDSVTFRKVTKSNPAYVLDDAVDMSNVQNWFDDIKADQVNIEIDPSAYSIQDTVGEILKNEEAGDVLIEAARAITKALLKKGSLGMMKDRKVEELLRTLVPDIPEVAVNHLNKQLQKIKK</sequence>
<dbReference type="PANTHER" id="PTHR42732:SF1">
    <property type="entry name" value="BETA-MANNOSIDASE"/>
    <property type="match status" value="1"/>
</dbReference>
<feature type="domain" description="Glycoside hydrolase family 2 immunoglobulin-like beta-sandwich" evidence="4">
    <location>
        <begin position="168"/>
        <end position="261"/>
    </location>
</feature>
<dbReference type="KEGG" id="jeh:EJN90_03875"/>
<dbReference type="SUPFAM" id="SSF51445">
    <property type="entry name" value="(Trans)glycosidases"/>
    <property type="match status" value="1"/>
</dbReference>
<dbReference type="PANTHER" id="PTHR42732">
    <property type="entry name" value="BETA-GALACTOSIDASE"/>
    <property type="match status" value="1"/>
</dbReference>
<proteinExistence type="inferred from homology"/>
<dbReference type="InterPro" id="IPR006103">
    <property type="entry name" value="Glyco_hydro_2_cat"/>
</dbReference>
<dbReference type="InterPro" id="IPR006101">
    <property type="entry name" value="Glyco_hydro_2"/>
</dbReference>
<evidence type="ECO:0000313" key="8">
    <source>
        <dbReference type="Proteomes" id="UP000273326"/>
    </source>
</evidence>
<feature type="domain" description="Beta-mannosidase-like galactose-binding" evidence="6">
    <location>
        <begin position="56"/>
        <end position="123"/>
    </location>
</feature>
<evidence type="ECO:0000259" key="6">
    <source>
        <dbReference type="Pfam" id="PF22666"/>
    </source>
</evidence>
<dbReference type="Gene3D" id="2.60.40.10">
    <property type="entry name" value="Immunoglobulins"/>
    <property type="match status" value="2"/>
</dbReference>
<dbReference type="SUPFAM" id="SSF49303">
    <property type="entry name" value="beta-Galactosidase/glucuronidase domain"/>
    <property type="match status" value="1"/>
</dbReference>
<name>A0A3Q9BNG2_9LACT</name>
<dbReference type="EMBL" id="CP034465">
    <property type="protein sequence ID" value="AZP05672.1"/>
    <property type="molecule type" value="Genomic_DNA"/>
</dbReference>
<dbReference type="Gene3D" id="2.60.120.260">
    <property type="entry name" value="Galactose-binding domain-like"/>
    <property type="match status" value="1"/>
</dbReference>
<dbReference type="Gene3D" id="3.20.20.80">
    <property type="entry name" value="Glycosidases"/>
    <property type="match status" value="1"/>
</dbReference>
<keyword evidence="3" id="KW-0326">Glycosidase</keyword>
<dbReference type="OrthoDB" id="9762066at2"/>
<dbReference type="SUPFAM" id="SSF49785">
    <property type="entry name" value="Galactose-binding domain-like"/>
    <property type="match status" value="1"/>
</dbReference>
<dbReference type="GO" id="GO:0005975">
    <property type="term" value="P:carbohydrate metabolic process"/>
    <property type="evidence" value="ECO:0007669"/>
    <property type="project" value="InterPro"/>
</dbReference>
<gene>
    <name evidence="7" type="ORF">EJN90_03875</name>
</gene>
<evidence type="ECO:0000259" key="4">
    <source>
        <dbReference type="Pfam" id="PF00703"/>
    </source>
</evidence>
<dbReference type="InterPro" id="IPR006102">
    <property type="entry name" value="Ig-like_GH2"/>
</dbReference>
<dbReference type="AlphaFoldDB" id="A0A3Q9BNG2"/>
<accession>A0A3Q9BNG2</accession>
<evidence type="ECO:0000256" key="3">
    <source>
        <dbReference type="ARBA" id="ARBA00023295"/>
    </source>
</evidence>
<dbReference type="InterPro" id="IPR008979">
    <property type="entry name" value="Galactose-bd-like_sf"/>
</dbReference>
<dbReference type="InterPro" id="IPR036156">
    <property type="entry name" value="Beta-gal/glucu_dom_sf"/>
</dbReference>
<dbReference type="Pfam" id="PF02836">
    <property type="entry name" value="Glyco_hydro_2_C"/>
    <property type="match status" value="1"/>
</dbReference>
<organism evidence="7 8">
    <name type="scientific">Jeotgalibaca ciconiae</name>
    <dbReference type="NCBI Taxonomy" id="2496265"/>
    <lineage>
        <taxon>Bacteria</taxon>
        <taxon>Bacillati</taxon>
        <taxon>Bacillota</taxon>
        <taxon>Bacilli</taxon>
        <taxon>Lactobacillales</taxon>
        <taxon>Carnobacteriaceae</taxon>
        <taxon>Jeotgalibaca</taxon>
    </lineage>
</organism>
<dbReference type="InterPro" id="IPR017853">
    <property type="entry name" value="GH"/>
</dbReference>
<dbReference type="Pfam" id="PF22666">
    <property type="entry name" value="Glyco_hydro_2_N2"/>
    <property type="match status" value="1"/>
</dbReference>
<dbReference type="InterPro" id="IPR051913">
    <property type="entry name" value="GH2_Domain-Containing"/>
</dbReference>
<reference evidence="8" key="1">
    <citation type="submission" date="2018-12" db="EMBL/GenBank/DDBJ databases">
        <title>Complete genome sequencing of Jeotgalibaca sp. H21T32.</title>
        <authorList>
            <person name="Bae J.-W."/>
            <person name="Lee S.-Y."/>
        </authorList>
    </citation>
    <scope>NUCLEOTIDE SEQUENCE [LARGE SCALE GENOMIC DNA]</scope>
    <source>
        <strain evidence="8">H21T32</strain>
    </source>
</reference>
<evidence type="ECO:0000313" key="7">
    <source>
        <dbReference type="EMBL" id="AZP05672.1"/>
    </source>
</evidence>
<keyword evidence="2" id="KW-0378">Hydrolase</keyword>
<feature type="domain" description="Glycoside hydrolase family 2 catalytic" evidence="5">
    <location>
        <begin position="269"/>
        <end position="559"/>
    </location>
</feature>
<protein>
    <submittedName>
        <fullName evidence="7">Beta-galactosidase</fullName>
    </submittedName>
</protein>
<dbReference type="Proteomes" id="UP000273326">
    <property type="component" value="Chromosome"/>
</dbReference>
<dbReference type="PRINTS" id="PR00132">
    <property type="entry name" value="GLHYDRLASE2"/>
</dbReference>
<evidence type="ECO:0000259" key="5">
    <source>
        <dbReference type="Pfam" id="PF02836"/>
    </source>
</evidence>